<evidence type="ECO:0000256" key="1">
    <source>
        <dbReference type="ARBA" id="ARBA00009902"/>
    </source>
</evidence>
<comment type="caution">
    <text evidence="6">The sequence shown here is derived from an EMBL/GenBank/DDBJ whole genome shotgun (WGS) entry which is preliminary data.</text>
</comment>
<dbReference type="GO" id="GO:0005987">
    <property type="term" value="P:sucrose catabolic process"/>
    <property type="evidence" value="ECO:0007669"/>
    <property type="project" value="TreeGrafter"/>
</dbReference>
<name>A0A0F0GJI6_LENAE</name>
<dbReference type="Proteomes" id="UP000033393">
    <property type="component" value="Unassembled WGS sequence"/>
</dbReference>
<dbReference type="InterPro" id="IPR023296">
    <property type="entry name" value="Glyco_hydro_beta-prop_sf"/>
</dbReference>
<dbReference type="eggNOG" id="COG1621">
    <property type="taxonomic scope" value="Bacteria"/>
</dbReference>
<evidence type="ECO:0000256" key="4">
    <source>
        <dbReference type="SAM" id="SignalP"/>
    </source>
</evidence>
<dbReference type="InterPro" id="IPR013148">
    <property type="entry name" value="Glyco_hydro_32_N"/>
</dbReference>
<feature type="signal peptide" evidence="4">
    <location>
        <begin position="1"/>
        <end position="33"/>
    </location>
</feature>
<dbReference type="GO" id="GO:0005737">
    <property type="term" value="C:cytoplasm"/>
    <property type="evidence" value="ECO:0007669"/>
    <property type="project" value="TreeGrafter"/>
</dbReference>
<dbReference type="Pfam" id="PF00251">
    <property type="entry name" value="Glyco_hydro_32N"/>
    <property type="match status" value="1"/>
</dbReference>
<feature type="domain" description="Glycosyl hydrolase family 32 N-terminal" evidence="5">
    <location>
        <begin position="42"/>
        <end position="98"/>
    </location>
</feature>
<feature type="chain" id="PRO_5002441314" description="Glycosyl hydrolase family 32 N-terminal domain-containing protein" evidence="4">
    <location>
        <begin position="34"/>
        <end position="100"/>
    </location>
</feature>
<evidence type="ECO:0000256" key="2">
    <source>
        <dbReference type="ARBA" id="ARBA00022801"/>
    </source>
</evidence>
<accession>A0A0F0GJI6</accession>
<evidence type="ECO:0000313" key="6">
    <source>
        <dbReference type="EMBL" id="KJK43699.1"/>
    </source>
</evidence>
<dbReference type="SUPFAM" id="SSF75005">
    <property type="entry name" value="Arabinanase/levansucrase/invertase"/>
    <property type="match status" value="1"/>
</dbReference>
<gene>
    <name evidence="6" type="ORF">UK23_32250</name>
</gene>
<dbReference type="PANTHER" id="PTHR42800">
    <property type="entry name" value="EXOINULINASE INUD (AFU_ORTHOLOGUE AFUA_5G00480)"/>
    <property type="match status" value="1"/>
</dbReference>
<keyword evidence="4" id="KW-0732">Signal</keyword>
<dbReference type="EMBL" id="JYJG01000278">
    <property type="protein sequence ID" value="KJK43699.1"/>
    <property type="molecule type" value="Genomic_DNA"/>
</dbReference>
<keyword evidence="3" id="KW-0326">Glycosidase</keyword>
<keyword evidence="2" id="KW-0378">Hydrolase</keyword>
<reference evidence="6 7" key="1">
    <citation type="submission" date="2015-02" db="EMBL/GenBank/DDBJ databases">
        <authorList>
            <person name="Ju K.-S."/>
            <person name="Doroghazi J.R."/>
            <person name="Metcalf W."/>
        </authorList>
    </citation>
    <scope>NUCLEOTIDE SEQUENCE [LARGE SCALE GENOMIC DNA]</scope>
    <source>
        <strain evidence="6 7">NRRL B-16140</strain>
    </source>
</reference>
<evidence type="ECO:0000256" key="3">
    <source>
        <dbReference type="ARBA" id="ARBA00023295"/>
    </source>
</evidence>
<dbReference type="PANTHER" id="PTHR42800:SF1">
    <property type="entry name" value="EXOINULINASE INUD (AFU_ORTHOLOGUE AFUA_5G00480)"/>
    <property type="match status" value="1"/>
</dbReference>
<organism evidence="6 7">
    <name type="scientific">Lentzea aerocolonigenes</name>
    <name type="common">Lechevalieria aerocolonigenes</name>
    <name type="synonym">Saccharothrix aerocolonigenes</name>
    <dbReference type="NCBI Taxonomy" id="68170"/>
    <lineage>
        <taxon>Bacteria</taxon>
        <taxon>Bacillati</taxon>
        <taxon>Actinomycetota</taxon>
        <taxon>Actinomycetes</taxon>
        <taxon>Pseudonocardiales</taxon>
        <taxon>Pseudonocardiaceae</taxon>
        <taxon>Lentzea</taxon>
    </lineage>
</organism>
<keyword evidence="7" id="KW-1185">Reference proteome</keyword>
<dbReference type="GO" id="GO:0004575">
    <property type="term" value="F:sucrose alpha-glucosidase activity"/>
    <property type="evidence" value="ECO:0007669"/>
    <property type="project" value="TreeGrafter"/>
</dbReference>
<dbReference type="Gene3D" id="2.115.10.20">
    <property type="entry name" value="Glycosyl hydrolase domain, family 43"/>
    <property type="match status" value="1"/>
</dbReference>
<protein>
    <recommendedName>
        <fullName evidence="5">Glycosyl hydrolase family 32 N-terminal domain-containing protein</fullName>
    </recommendedName>
</protein>
<feature type="non-terminal residue" evidence="6">
    <location>
        <position position="100"/>
    </location>
</feature>
<comment type="similarity">
    <text evidence="1">Belongs to the glycosyl hydrolase 32 family.</text>
</comment>
<sequence>MSSTTSGLRLLRIAFAAVLVLASAAVGSTPAPAAVTYRAQYHFTVPDHWKNDPQRPVYLNGKFHYYYLYNADYPNEVGTAWRLATTTDGVAFADQGIAAP</sequence>
<evidence type="ECO:0000313" key="7">
    <source>
        <dbReference type="Proteomes" id="UP000033393"/>
    </source>
</evidence>
<proteinExistence type="inferred from homology"/>
<dbReference type="AlphaFoldDB" id="A0A0F0GJI6"/>
<evidence type="ECO:0000259" key="5">
    <source>
        <dbReference type="Pfam" id="PF00251"/>
    </source>
</evidence>